<keyword evidence="4" id="KW-1185">Reference proteome</keyword>
<dbReference type="EMBL" id="CP138592">
    <property type="protein sequence ID" value="WPH04642.1"/>
    <property type="molecule type" value="Genomic_DNA"/>
</dbReference>
<feature type="region of interest" description="Disordered" evidence="1">
    <location>
        <begin position="97"/>
        <end position="116"/>
    </location>
</feature>
<name>A0AAQ3MBM2_9PEZI</name>
<feature type="signal peptide" evidence="2">
    <location>
        <begin position="1"/>
        <end position="20"/>
    </location>
</feature>
<evidence type="ECO:0000313" key="3">
    <source>
        <dbReference type="EMBL" id="WPH04642.1"/>
    </source>
</evidence>
<gene>
    <name evidence="3" type="ORF">R9X50_00753500</name>
</gene>
<evidence type="ECO:0000256" key="2">
    <source>
        <dbReference type="SAM" id="SignalP"/>
    </source>
</evidence>
<proteinExistence type="predicted"/>
<dbReference type="Proteomes" id="UP001303373">
    <property type="component" value="Chromosome 13"/>
</dbReference>
<accession>A0AAQ3MBM2</accession>
<sequence>MKSLNAAVVLSCLLPSLVAGNQKDRPLQYANHLFNSIHSSMRQFGSSLNHNGMTLFMATVPEDTEFYHGTQSPYRVNGTEWLAFEPEHAMLFARARRGPPPDHRGPPRPVGTYDHADQPVELDFDDIESFDHGRPPAAPRRGHRNGGRQRWSLFNRDKHHELRGDSKQNPIMEPHDNDNDSHGYIHTYRTKHALRLLYLDGQSAAKSDKGTLDIQDLVLLHDNPPSVFAKPPGDSRGGGPMGESARAASLCNLAQERWGGRIDGILRMEGGFEIILCDFAKDLDIVRISQTQSNPNTQREDSFNYYQAVAARYDSIGGNRVTLNYEDFVSLFTNEEALSFDETNRPRVRNESTNAITNLRIQIDEMVFRHPNPDATNWQSIADMVVARYAHRIEYLASSEIKDIDLFKAEVDRALRPFIDHSARNRTTEIARCAAQFFPANATTSSTAARAIHGVTTTICKALSAASIIDTTAHGLSMMRALKDWLAWTEWKKCRGCASNEVCFLPIWPVGSASDFEKPVCRSDVMDAESDYWGGFGRPPRDGERD</sequence>
<keyword evidence="2" id="KW-0732">Signal</keyword>
<feature type="region of interest" description="Disordered" evidence="1">
    <location>
        <begin position="127"/>
        <end position="180"/>
    </location>
</feature>
<dbReference type="InterPro" id="IPR038921">
    <property type="entry name" value="YOR389W-like"/>
</dbReference>
<dbReference type="PANTHER" id="PTHR35204:SF1">
    <property type="entry name" value="ENTEROTOXIN"/>
    <property type="match status" value="1"/>
</dbReference>
<dbReference type="PANTHER" id="PTHR35204">
    <property type="entry name" value="YALI0A21131P"/>
    <property type="match status" value="1"/>
</dbReference>
<dbReference type="AlphaFoldDB" id="A0AAQ3MBM2"/>
<reference evidence="3 4" key="1">
    <citation type="submission" date="2023-11" db="EMBL/GenBank/DDBJ databases">
        <title>An acidophilic fungus is an integral part of prey digestion in a carnivorous sundew plant.</title>
        <authorList>
            <person name="Tsai I.J."/>
        </authorList>
    </citation>
    <scope>NUCLEOTIDE SEQUENCE [LARGE SCALE GENOMIC DNA]</scope>
    <source>
        <strain evidence="3">169a</strain>
    </source>
</reference>
<feature type="chain" id="PRO_5042888355" evidence="2">
    <location>
        <begin position="21"/>
        <end position="546"/>
    </location>
</feature>
<organism evidence="3 4">
    <name type="scientific">Acrodontium crateriforme</name>
    <dbReference type="NCBI Taxonomy" id="150365"/>
    <lineage>
        <taxon>Eukaryota</taxon>
        <taxon>Fungi</taxon>
        <taxon>Dikarya</taxon>
        <taxon>Ascomycota</taxon>
        <taxon>Pezizomycotina</taxon>
        <taxon>Dothideomycetes</taxon>
        <taxon>Dothideomycetidae</taxon>
        <taxon>Mycosphaerellales</taxon>
        <taxon>Teratosphaeriaceae</taxon>
        <taxon>Acrodontium</taxon>
    </lineage>
</organism>
<feature type="compositionally biased region" description="Basic and acidic residues" evidence="1">
    <location>
        <begin position="155"/>
        <end position="166"/>
    </location>
</feature>
<evidence type="ECO:0000256" key="1">
    <source>
        <dbReference type="SAM" id="MobiDB-lite"/>
    </source>
</evidence>
<evidence type="ECO:0000313" key="4">
    <source>
        <dbReference type="Proteomes" id="UP001303373"/>
    </source>
</evidence>
<protein>
    <submittedName>
        <fullName evidence="3">Uncharacterized protein</fullName>
    </submittedName>
</protein>